<sequence length="71" mass="8125">MLLLLLAWCLLIRKDLYFLIIIVCITFTGIEVIQNSCIGRRKNSSLYIEISCETTVVPAPNLGRWLDRPSN</sequence>
<keyword evidence="1" id="KW-1133">Transmembrane helix</keyword>
<dbReference type="Proteomes" id="UP001516400">
    <property type="component" value="Unassembled WGS sequence"/>
</dbReference>
<comment type="caution">
    <text evidence="2">The sequence shown here is derived from an EMBL/GenBank/DDBJ whole genome shotgun (WGS) entry which is preliminary data.</text>
</comment>
<evidence type="ECO:0000256" key="1">
    <source>
        <dbReference type="SAM" id="Phobius"/>
    </source>
</evidence>
<organism evidence="2 3">
    <name type="scientific">Cryptolaemus montrouzieri</name>
    <dbReference type="NCBI Taxonomy" id="559131"/>
    <lineage>
        <taxon>Eukaryota</taxon>
        <taxon>Metazoa</taxon>
        <taxon>Ecdysozoa</taxon>
        <taxon>Arthropoda</taxon>
        <taxon>Hexapoda</taxon>
        <taxon>Insecta</taxon>
        <taxon>Pterygota</taxon>
        <taxon>Neoptera</taxon>
        <taxon>Endopterygota</taxon>
        <taxon>Coleoptera</taxon>
        <taxon>Polyphaga</taxon>
        <taxon>Cucujiformia</taxon>
        <taxon>Coccinelloidea</taxon>
        <taxon>Coccinellidae</taxon>
        <taxon>Scymninae</taxon>
        <taxon>Scymnini</taxon>
        <taxon>Cryptolaemus</taxon>
    </lineage>
</organism>
<name>A0ABD2NI27_9CUCU</name>
<dbReference type="EMBL" id="JABFTP020000103">
    <property type="protein sequence ID" value="KAL3278174.1"/>
    <property type="molecule type" value="Genomic_DNA"/>
</dbReference>
<feature type="transmembrane region" description="Helical" evidence="1">
    <location>
        <begin position="16"/>
        <end position="33"/>
    </location>
</feature>
<evidence type="ECO:0008006" key="4">
    <source>
        <dbReference type="Google" id="ProtNLM"/>
    </source>
</evidence>
<accession>A0ABD2NI27</accession>
<dbReference type="AlphaFoldDB" id="A0ABD2NI27"/>
<evidence type="ECO:0000313" key="3">
    <source>
        <dbReference type="Proteomes" id="UP001516400"/>
    </source>
</evidence>
<protein>
    <recommendedName>
        <fullName evidence="4">Secreted protein</fullName>
    </recommendedName>
</protein>
<reference evidence="2 3" key="1">
    <citation type="journal article" date="2021" name="BMC Biol.">
        <title>Horizontally acquired antibacterial genes associated with adaptive radiation of ladybird beetles.</title>
        <authorList>
            <person name="Li H.S."/>
            <person name="Tang X.F."/>
            <person name="Huang Y.H."/>
            <person name="Xu Z.Y."/>
            <person name="Chen M.L."/>
            <person name="Du X.Y."/>
            <person name="Qiu B.Y."/>
            <person name="Chen P.T."/>
            <person name="Zhang W."/>
            <person name="Slipinski A."/>
            <person name="Escalona H.E."/>
            <person name="Waterhouse R.M."/>
            <person name="Zwick A."/>
            <person name="Pang H."/>
        </authorList>
    </citation>
    <scope>NUCLEOTIDE SEQUENCE [LARGE SCALE GENOMIC DNA]</scope>
    <source>
        <strain evidence="2">SYSU2018</strain>
    </source>
</reference>
<gene>
    <name evidence="2" type="ORF">HHI36_013515</name>
</gene>
<keyword evidence="3" id="KW-1185">Reference proteome</keyword>
<keyword evidence="1" id="KW-0472">Membrane</keyword>
<evidence type="ECO:0000313" key="2">
    <source>
        <dbReference type="EMBL" id="KAL3278174.1"/>
    </source>
</evidence>
<keyword evidence="1" id="KW-0812">Transmembrane</keyword>
<proteinExistence type="predicted"/>